<keyword evidence="1" id="KW-0489">Methyltransferase</keyword>
<evidence type="ECO:0000313" key="1">
    <source>
        <dbReference type="EMBL" id="PHV70558.1"/>
    </source>
</evidence>
<organism evidence="1 2">
    <name type="scientific">Sporanaerobium hydrogeniformans</name>
    <dbReference type="NCBI Taxonomy" id="3072179"/>
    <lineage>
        <taxon>Bacteria</taxon>
        <taxon>Bacillati</taxon>
        <taxon>Bacillota</taxon>
        <taxon>Clostridia</taxon>
        <taxon>Lachnospirales</taxon>
        <taxon>Lachnospiraceae</taxon>
        <taxon>Sporanaerobium</taxon>
    </lineage>
</organism>
<comment type="caution">
    <text evidence="1">The sequence shown here is derived from an EMBL/GenBank/DDBJ whole genome shotgun (WGS) entry which is preliminary data.</text>
</comment>
<evidence type="ECO:0000313" key="2">
    <source>
        <dbReference type="Proteomes" id="UP000224460"/>
    </source>
</evidence>
<keyword evidence="1" id="KW-0808">Transferase</keyword>
<sequence>MRLQKLFVKKYLERFDQSSFDLTFETGEEFHVGELPSQFKITMKDSISYKDLLKSTTLALGEAYIDGIIEIEGDLYQTLNEFLKYRSQFNKDEQALKKLLYPPHSTKNQKKEVCSHYDLGNDFYKLWLDETLSYSCAYYQSLTDSLYQAQLNKIDYILKKLNLKPGMDLLDIGCGWGYLLITAAKKYKIHGLGITLSEEQYTTFQKRIIEEGLEDYLEVKLMGYRELEKSNLSFDRIVSIGMLEHVGRENYPLYFKNINAILKDSGLFLLHFISSLQESSGDPWIKKYIFPGGVIPSLREIIHLSANFNYHVQDVENLRPHYVKTLLCWYNRFEGNLPKIEQLFDERFIRMWRIYLCGCAASFNNGIIDLHQILFTKGINNALPLTRQYLYDK</sequence>
<accession>A0AC61DCP5</accession>
<name>A0AC61DCP5_9FIRM</name>
<keyword evidence="2" id="KW-1185">Reference proteome</keyword>
<protein>
    <submittedName>
        <fullName evidence="1">SAM-dependent methyltransferase</fullName>
    </submittedName>
</protein>
<proteinExistence type="predicted"/>
<gene>
    <name evidence="1" type="ORF">CS063_09650</name>
</gene>
<dbReference type="Proteomes" id="UP000224460">
    <property type="component" value="Unassembled WGS sequence"/>
</dbReference>
<reference evidence="1" key="1">
    <citation type="submission" date="2017-10" db="EMBL/GenBank/DDBJ databases">
        <title>Genome sequence of cellulolytic Lachnospiraceae bacterium XHS1971 isolated from hotspring sediment.</title>
        <authorList>
            <person name="Vasudevan G."/>
            <person name="Joshi A.J."/>
            <person name="Hivarkar S."/>
            <person name="Lanjekar V.B."/>
            <person name="Dhakephalkar P.K."/>
            <person name="Dagar S."/>
        </authorList>
    </citation>
    <scope>NUCLEOTIDE SEQUENCE</scope>
    <source>
        <strain evidence="1">XHS1971</strain>
    </source>
</reference>
<dbReference type="EMBL" id="PEDL01000009">
    <property type="protein sequence ID" value="PHV70558.1"/>
    <property type="molecule type" value="Genomic_DNA"/>
</dbReference>